<gene>
    <name evidence="2" type="ORF">JIN87_00875</name>
</gene>
<dbReference type="RefSeq" id="WP_200353613.1">
    <property type="nucleotide sequence ID" value="NZ_JAENIL010000002.1"/>
</dbReference>
<comment type="caution">
    <text evidence="2">The sequence shown here is derived from an EMBL/GenBank/DDBJ whole genome shotgun (WGS) entry which is preliminary data.</text>
</comment>
<protein>
    <recommendedName>
        <fullName evidence="4">Lipoprotein</fullName>
    </recommendedName>
</protein>
<evidence type="ECO:0000256" key="1">
    <source>
        <dbReference type="SAM" id="SignalP"/>
    </source>
</evidence>
<dbReference type="AlphaFoldDB" id="A0A934RQ18"/>
<evidence type="ECO:0000313" key="2">
    <source>
        <dbReference type="EMBL" id="MBK1875395.1"/>
    </source>
</evidence>
<dbReference type="Proteomes" id="UP000617628">
    <property type="component" value="Unassembled WGS sequence"/>
</dbReference>
<proteinExistence type="predicted"/>
<reference evidence="2" key="1">
    <citation type="submission" date="2021-01" db="EMBL/GenBank/DDBJ databases">
        <title>Modified the classification status of verrucomicrobia.</title>
        <authorList>
            <person name="Feng X."/>
        </authorList>
    </citation>
    <scope>NUCLEOTIDE SEQUENCE</scope>
    <source>
        <strain evidence="2">KCTC 13126</strain>
    </source>
</reference>
<feature type="chain" id="PRO_5037922117" description="Lipoprotein" evidence="1">
    <location>
        <begin position="20"/>
        <end position="137"/>
    </location>
</feature>
<keyword evidence="3" id="KW-1185">Reference proteome</keyword>
<keyword evidence="1" id="KW-0732">Signal</keyword>
<evidence type="ECO:0000313" key="3">
    <source>
        <dbReference type="Proteomes" id="UP000617628"/>
    </source>
</evidence>
<evidence type="ECO:0008006" key="4">
    <source>
        <dbReference type="Google" id="ProtNLM"/>
    </source>
</evidence>
<dbReference type="EMBL" id="JAENIL010000002">
    <property type="protein sequence ID" value="MBK1875395.1"/>
    <property type="molecule type" value="Genomic_DNA"/>
</dbReference>
<sequence length="137" mass="15134">MKRLPLLGLVALAFLTACGPGPEPDVLLGEDKAASVVSTFLSAVQSKDDKKAKALTHSRPDSIIGDLEACRGYFFERRPTGKKLLEIGHEDYGGEWHIYVDYQLNYYGNQIKQLHFVLAPGEIPKVRGVTPIKPGQR</sequence>
<accession>A0A934RQ18</accession>
<feature type="signal peptide" evidence="1">
    <location>
        <begin position="1"/>
        <end position="19"/>
    </location>
</feature>
<organism evidence="2 3">
    <name type="scientific">Pelagicoccus mobilis</name>
    <dbReference type="NCBI Taxonomy" id="415221"/>
    <lineage>
        <taxon>Bacteria</taxon>
        <taxon>Pseudomonadati</taxon>
        <taxon>Verrucomicrobiota</taxon>
        <taxon>Opitutia</taxon>
        <taxon>Puniceicoccales</taxon>
        <taxon>Pelagicoccaceae</taxon>
        <taxon>Pelagicoccus</taxon>
    </lineage>
</organism>
<name>A0A934RQ18_9BACT</name>
<dbReference type="PROSITE" id="PS51257">
    <property type="entry name" value="PROKAR_LIPOPROTEIN"/>
    <property type="match status" value="1"/>
</dbReference>